<feature type="non-terminal residue" evidence="2">
    <location>
        <position position="1353"/>
    </location>
</feature>
<feature type="region of interest" description="Disordered" evidence="1">
    <location>
        <begin position="995"/>
        <end position="1021"/>
    </location>
</feature>
<dbReference type="GO" id="GO:0031298">
    <property type="term" value="C:replication fork protection complex"/>
    <property type="evidence" value="ECO:0007669"/>
    <property type="project" value="TreeGrafter"/>
</dbReference>
<dbReference type="Pfam" id="PF26019">
    <property type="entry name" value="HTH_TIMELESS"/>
    <property type="match status" value="4"/>
</dbReference>
<dbReference type="GO" id="GO:0043111">
    <property type="term" value="P:replication fork arrest"/>
    <property type="evidence" value="ECO:0007669"/>
    <property type="project" value="TreeGrafter"/>
</dbReference>
<feature type="region of interest" description="Disordered" evidence="1">
    <location>
        <begin position="1317"/>
        <end position="1337"/>
    </location>
</feature>
<feature type="region of interest" description="Disordered" evidence="1">
    <location>
        <begin position="427"/>
        <end position="453"/>
    </location>
</feature>
<accession>A0A087TZH3</accession>
<dbReference type="InterPro" id="IPR044998">
    <property type="entry name" value="Timeless"/>
</dbReference>
<dbReference type="GO" id="GO:0000076">
    <property type="term" value="P:DNA replication checkpoint signaling"/>
    <property type="evidence" value="ECO:0007669"/>
    <property type="project" value="TreeGrafter"/>
</dbReference>
<feature type="compositionally biased region" description="Basic residues" evidence="1">
    <location>
        <begin position="712"/>
        <end position="722"/>
    </location>
</feature>
<dbReference type="PANTHER" id="PTHR22940:SF4">
    <property type="entry name" value="PROTEIN TIMELESS HOMOLOG"/>
    <property type="match status" value="1"/>
</dbReference>
<sequence length="1353" mass="156830">MFREHTAEVLATANEQRSAEEKGKDLKILLAARQREQSIKLKKIQTLCASRFSGVYHVKHMKSLSENDYISHKLINNVNEVKFDIQKSAKRKPKNRLPAKDFTEMRRSTLGIRLLLKNFCIEFLKTYNKLMEAVKHRLLRQNADENDDSFYLWAIHYFMEFNRLYDFQAAFVSETISMQIFHHIQTQITNYQEMMLSDKKKSNIWSRRMQLGVSAYKELLETLRMMERSPDAAIRHNADIIISRVFYVIEYREMLLSLLSHYDEVKFPLSYLSELVESAHLFLKMLETHSKKHSAIIVQKKKRKVKRRKKTKNNASLKPENTEEHLHKQWDSVASDLSATVQGRRKIPADITPFDGASETTFEEQKEEAVYKIRDALVSKEAENAVGLLRAARELWPEGNCFGAPDIDSEDEFLVLREIFLSNLERNGTENNLEQPEESDRDEEEEEEESAQRIAEQPLDLNDVYKKYTSPKIVQACCLLLANYRKNTSRTNICLIKLLHRIAWNCKMHALFFQATVFMTFQKIFSDPDSNQDPIIKEFYRFAKYIVRKFFEVAAKNNKVFVEMLFWKGPREAYELEEGYGTGSSLASKSAWTEDEEEELRYLYEENKNIHIEGQDVADIILASMGKKRTKIQIILQLKRLDLIQSAKDLKPHLRKEWQEAEIVELQHLFEDHKDSDDIMGKILNNLSIKRSRKAVVEKLLELNLIQDRKEVSKKRSKKHKSERQSDSDSNSGEDGNDDQSEADNEINKKKRNKANIDSESDDENELNFFNMLKAERRENNDNNVPEVWDEQEIIKLHRLYEENADAENTLDNIRSAMTVKRSKQSVVKKLTELGLMKNTKKIEKKKLKTNNQNQDMISFENSGVENEHCSTDSNAVEDTDELLPMRTSKTKQRIMSDSSDDEDNNVAAHKNSDLRMKKQKNSAAQLNADKKNKHKRPHKVWDEQEIIELHKLFQENAGSEDIMGNILNAMTVKRPKVSVMEKLMEIGLIKDKKEVRKKRRKKLEGSSKSKNSVTATSQIENCNDVHSASNVLSKLQNADEVSQIKKVRKQRVKSDSSDDESLPLSNVHNLSKQKPRKKAVITAWDEQEILLLHQLFQEKQNSKDIIGEILSNLRVKRSRSSIIEKLLEMQLIKDKEEVRKQRESKKSSTKEKKKDCRTAAQCKVNEKGGAKPQSLKNMSSESSEDESLPLSHIISSSSSEIGKTLQSNEIILEKEENSDSNNIKLHLIQENDFISSLTHVLKSDMHSDKTQMNDVINRSLIEQPAISLNLDNSDNVYESEEDVMVLSKRKRPRIEYSDESDDEFTATKPISVSAVNMTELENPKMNDLQDSENTTNFKRKRLQVLVDSDDSE</sequence>
<feature type="region of interest" description="Disordered" evidence="1">
    <location>
        <begin position="889"/>
        <end position="940"/>
    </location>
</feature>
<keyword evidence="3" id="KW-1185">Reference proteome</keyword>
<feature type="compositionally biased region" description="Acidic residues" evidence="1">
    <location>
        <begin position="435"/>
        <end position="449"/>
    </location>
</feature>
<gene>
    <name evidence="2" type="ORF">X975_16806</name>
</gene>
<evidence type="ECO:0000256" key="1">
    <source>
        <dbReference type="SAM" id="MobiDB-lite"/>
    </source>
</evidence>
<name>A0A087TZH3_STEMI</name>
<organism evidence="2 3">
    <name type="scientific">Stegodyphus mimosarum</name>
    <name type="common">African social velvet spider</name>
    <dbReference type="NCBI Taxonomy" id="407821"/>
    <lineage>
        <taxon>Eukaryota</taxon>
        <taxon>Metazoa</taxon>
        <taxon>Ecdysozoa</taxon>
        <taxon>Arthropoda</taxon>
        <taxon>Chelicerata</taxon>
        <taxon>Arachnida</taxon>
        <taxon>Araneae</taxon>
        <taxon>Araneomorphae</taxon>
        <taxon>Entelegynae</taxon>
        <taxon>Eresoidea</taxon>
        <taxon>Eresidae</taxon>
        <taxon>Stegodyphus</taxon>
    </lineage>
</organism>
<feature type="compositionally biased region" description="Basic and acidic residues" evidence="1">
    <location>
        <begin position="1137"/>
        <end position="1158"/>
    </location>
</feature>
<dbReference type="STRING" id="407821.A0A087TZH3"/>
<reference evidence="2 3" key="1">
    <citation type="submission" date="2013-11" db="EMBL/GenBank/DDBJ databases">
        <title>Genome sequencing of Stegodyphus mimosarum.</title>
        <authorList>
            <person name="Bechsgaard J."/>
        </authorList>
    </citation>
    <scope>NUCLEOTIDE SEQUENCE [LARGE SCALE GENOMIC DNA]</scope>
</reference>
<feature type="compositionally biased region" description="Acidic residues" evidence="1">
    <location>
        <begin position="735"/>
        <end position="745"/>
    </location>
</feature>
<feature type="compositionally biased region" description="Polar residues" evidence="1">
    <location>
        <begin position="1007"/>
        <end position="1021"/>
    </location>
</feature>
<protein>
    <submittedName>
        <fullName evidence="2">Protein timeless-like protein</fullName>
    </submittedName>
</protein>
<feature type="region of interest" description="Disordered" evidence="1">
    <location>
        <begin position="711"/>
        <end position="763"/>
    </location>
</feature>
<evidence type="ECO:0000313" key="2">
    <source>
        <dbReference type="EMBL" id="KFM70512.1"/>
    </source>
</evidence>
<evidence type="ECO:0000313" key="3">
    <source>
        <dbReference type="Proteomes" id="UP000054359"/>
    </source>
</evidence>
<feature type="region of interest" description="Disordered" evidence="1">
    <location>
        <begin position="1045"/>
        <end position="1074"/>
    </location>
</feature>
<proteinExistence type="predicted"/>
<dbReference type="GO" id="GO:0006281">
    <property type="term" value="P:DNA repair"/>
    <property type="evidence" value="ECO:0007669"/>
    <property type="project" value="TreeGrafter"/>
</dbReference>
<dbReference type="Proteomes" id="UP000054359">
    <property type="component" value="Unassembled WGS sequence"/>
</dbReference>
<dbReference type="OrthoDB" id="310853at2759"/>
<dbReference type="GO" id="GO:0003677">
    <property type="term" value="F:DNA binding"/>
    <property type="evidence" value="ECO:0007669"/>
    <property type="project" value="TreeGrafter"/>
</dbReference>
<dbReference type="OMA" id="CKMHALF"/>
<feature type="region of interest" description="Disordered" evidence="1">
    <location>
        <begin position="1137"/>
        <end position="1189"/>
    </location>
</feature>
<dbReference type="PANTHER" id="PTHR22940">
    <property type="entry name" value="TIMEOUT/TIMELESS-2"/>
    <property type="match status" value="1"/>
</dbReference>
<dbReference type="EMBL" id="KK117457">
    <property type="protein sequence ID" value="KFM70512.1"/>
    <property type="molecule type" value="Genomic_DNA"/>
</dbReference>